<evidence type="ECO:0000313" key="2">
    <source>
        <dbReference type="Proteomes" id="UP001152622"/>
    </source>
</evidence>
<proteinExistence type="predicted"/>
<accession>A0A9Q1G5C8</accession>
<name>A0A9Q1G5C8_SYNKA</name>
<evidence type="ECO:0000313" key="1">
    <source>
        <dbReference type="EMBL" id="KAJ8375700.1"/>
    </source>
</evidence>
<sequence length="96" mass="11334">MKLGAKSNLSRSSTQNRKEVFIFRSLCLLDNRHRYLFPKLALRASLNQLRDVRGLAVQRGENERVRRGWRRGSNFLQLRIARYKFLLWSIASKKTA</sequence>
<dbReference type="EMBL" id="JAINUF010000002">
    <property type="protein sequence ID" value="KAJ8375700.1"/>
    <property type="molecule type" value="Genomic_DNA"/>
</dbReference>
<gene>
    <name evidence="1" type="ORF">SKAU_G00062800</name>
</gene>
<keyword evidence="2" id="KW-1185">Reference proteome</keyword>
<reference evidence="1" key="1">
    <citation type="journal article" date="2023" name="Science">
        <title>Genome structures resolve the early diversification of teleost fishes.</title>
        <authorList>
            <person name="Parey E."/>
            <person name="Louis A."/>
            <person name="Montfort J."/>
            <person name="Bouchez O."/>
            <person name="Roques C."/>
            <person name="Iampietro C."/>
            <person name="Lluch J."/>
            <person name="Castinel A."/>
            <person name="Donnadieu C."/>
            <person name="Desvignes T."/>
            <person name="Floi Bucao C."/>
            <person name="Jouanno E."/>
            <person name="Wen M."/>
            <person name="Mejri S."/>
            <person name="Dirks R."/>
            <person name="Jansen H."/>
            <person name="Henkel C."/>
            <person name="Chen W.J."/>
            <person name="Zahm M."/>
            <person name="Cabau C."/>
            <person name="Klopp C."/>
            <person name="Thompson A.W."/>
            <person name="Robinson-Rechavi M."/>
            <person name="Braasch I."/>
            <person name="Lecointre G."/>
            <person name="Bobe J."/>
            <person name="Postlethwait J.H."/>
            <person name="Berthelot C."/>
            <person name="Roest Crollius H."/>
            <person name="Guiguen Y."/>
        </authorList>
    </citation>
    <scope>NUCLEOTIDE SEQUENCE</scope>
    <source>
        <strain evidence="1">WJC10195</strain>
    </source>
</reference>
<dbReference type="Proteomes" id="UP001152622">
    <property type="component" value="Chromosome 2"/>
</dbReference>
<protein>
    <submittedName>
        <fullName evidence="1">Uncharacterized protein</fullName>
    </submittedName>
</protein>
<dbReference type="OrthoDB" id="10623167at2759"/>
<comment type="caution">
    <text evidence="1">The sequence shown here is derived from an EMBL/GenBank/DDBJ whole genome shotgun (WGS) entry which is preliminary data.</text>
</comment>
<dbReference type="AlphaFoldDB" id="A0A9Q1G5C8"/>
<organism evidence="1 2">
    <name type="scientific">Synaphobranchus kaupii</name>
    <name type="common">Kaup's arrowtooth eel</name>
    <dbReference type="NCBI Taxonomy" id="118154"/>
    <lineage>
        <taxon>Eukaryota</taxon>
        <taxon>Metazoa</taxon>
        <taxon>Chordata</taxon>
        <taxon>Craniata</taxon>
        <taxon>Vertebrata</taxon>
        <taxon>Euteleostomi</taxon>
        <taxon>Actinopterygii</taxon>
        <taxon>Neopterygii</taxon>
        <taxon>Teleostei</taxon>
        <taxon>Anguilliformes</taxon>
        <taxon>Synaphobranchidae</taxon>
        <taxon>Synaphobranchus</taxon>
    </lineage>
</organism>